<evidence type="ECO:0000313" key="4">
    <source>
        <dbReference type="Proteomes" id="UP000317835"/>
    </source>
</evidence>
<proteinExistence type="predicted"/>
<keyword evidence="1" id="KW-0732">Signal</keyword>
<evidence type="ECO:0000313" key="3">
    <source>
        <dbReference type="EMBL" id="QDV36316.1"/>
    </source>
</evidence>
<accession>A0A518H650</accession>
<feature type="chain" id="PRO_5021914636" description="Cytochrome P460 domain-containing protein" evidence="1">
    <location>
        <begin position="28"/>
        <end position="198"/>
    </location>
</feature>
<dbReference type="InterPro" id="IPR038142">
    <property type="entry name" value="Cytochrome_P460_sp"/>
</dbReference>
<feature type="signal peptide" evidence="1">
    <location>
        <begin position="1"/>
        <end position="27"/>
    </location>
</feature>
<dbReference type="InterPro" id="IPR032033">
    <property type="entry name" value="Cytochrome_P460"/>
</dbReference>
<dbReference type="Proteomes" id="UP000317835">
    <property type="component" value="Chromosome"/>
</dbReference>
<keyword evidence="4" id="KW-1185">Reference proteome</keyword>
<evidence type="ECO:0000256" key="1">
    <source>
        <dbReference type="SAM" id="SignalP"/>
    </source>
</evidence>
<protein>
    <recommendedName>
        <fullName evidence="2">Cytochrome P460 domain-containing protein</fullName>
    </recommendedName>
</protein>
<dbReference type="CDD" id="cd20750">
    <property type="entry name" value="cyt_c_I"/>
    <property type="match status" value="1"/>
</dbReference>
<dbReference type="EMBL" id="CP036426">
    <property type="protein sequence ID" value="QDV36316.1"/>
    <property type="molecule type" value="Genomic_DNA"/>
</dbReference>
<dbReference type="Pfam" id="PF16694">
    <property type="entry name" value="Cytochrome_P460"/>
    <property type="match status" value="1"/>
</dbReference>
<gene>
    <name evidence="3" type="ORF">ElP_42360</name>
</gene>
<reference evidence="3 4" key="1">
    <citation type="submission" date="2019-02" db="EMBL/GenBank/DDBJ databases">
        <title>Deep-cultivation of Planctomycetes and their phenomic and genomic characterization uncovers novel biology.</title>
        <authorList>
            <person name="Wiegand S."/>
            <person name="Jogler M."/>
            <person name="Boedeker C."/>
            <person name="Pinto D."/>
            <person name="Vollmers J."/>
            <person name="Rivas-Marin E."/>
            <person name="Kohn T."/>
            <person name="Peeters S.H."/>
            <person name="Heuer A."/>
            <person name="Rast P."/>
            <person name="Oberbeckmann S."/>
            <person name="Bunk B."/>
            <person name="Jeske O."/>
            <person name="Meyerdierks A."/>
            <person name="Storesund J.E."/>
            <person name="Kallscheuer N."/>
            <person name="Luecker S."/>
            <person name="Lage O.M."/>
            <person name="Pohl T."/>
            <person name="Merkel B.J."/>
            <person name="Hornburger P."/>
            <person name="Mueller R.-W."/>
            <person name="Bruemmer F."/>
            <person name="Labrenz M."/>
            <person name="Spormann A.M."/>
            <person name="Op den Camp H."/>
            <person name="Overmann J."/>
            <person name="Amann R."/>
            <person name="Jetten M.S.M."/>
            <person name="Mascher T."/>
            <person name="Medema M.H."/>
            <person name="Devos D.P."/>
            <person name="Kaster A.-K."/>
            <person name="Ovreas L."/>
            <person name="Rohde M."/>
            <person name="Galperin M.Y."/>
            <person name="Jogler C."/>
        </authorList>
    </citation>
    <scope>NUCLEOTIDE SEQUENCE [LARGE SCALE GENOMIC DNA]</scope>
    <source>
        <strain evidence="3 4">ElP</strain>
    </source>
</reference>
<evidence type="ECO:0000259" key="2">
    <source>
        <dbReference type="Pfam" id="PF16694"/>
    </source>
</evidence>
<dbReference type="KEGG" id="tpla:ElP_42360"/>
<dbReference type="RefSeq" id="WP_197446232.1">
    <property type="nucleotide sequence ID" value="NZ_CP036426.1"/>
</dbReference>
<organism evidence="3 4">
    <name type="scientific">Tautonia plasticadhaerens</name>
    <dbReference type="NCBI Taxonomy" id="2527974"/>
    <lineage>
        <taxon>Bacteria</taxon>
        <taxon>Pseudomonadati</taxon>
        <taxon>Planctomycetota</taxon>
        <taxon>Planctomycetia</taxon>
        <taxon>Isosphaerales</taxon>
        <taxon>Isosphaeraceae</taxon>
        <taxon>Tautonia</taxon>
    </lineage>
</organism>
<feature type="domain" description="Cytochrome P460" evidence="2">
    <location>
        <begin position="55"/>
        <end position="189"/>
    </location>
</feature>
<name>A0A518H650_9BACT</name>
<dbReference type="Gene3D" id="3.50.70.20">
    <property type="entry name" value="Cytochrome P460"/>
    <property type="match status" value="1"/>
</dbReference>
<sequence precursor="true">MNTKTPGRLAAGFLAAMALVAATIAPASSGRDGPPARAAGDFSPYVTKDGGISRPTDYRDTFEYLGSYAVATKPDKPLDEMHVVYARPEDVRAYRRDGKFPDGATLVKEVTRVGSERLTTGQSHWATDVKLWFVMIKDAEGRFPGNDLWGDGWGWALFLADEPARNVATDYSTDCRTCHVPAKKDDWVYVRGYPVLQK</sequence>
<dbReference type="AlphaFoldDB" id="A0A518H650"/>